<dbReference type="AlphaFoldDB" id="A0A2S6APT3"/>
<evidence type="ECO:0000313" key="5">
    <source>
        <dbReference type="Proteomes" id="UP000239874"/>
    </source>
</evidence>
<reference evidence="4 5" key="1">
    <citation type="submission" date="2018-02" db="EMBL/GenBank/DDBJ databases">
        <title>8 Nocardia nova and 1 Nocardia cyriacigeorgica strain used for evolution to TMP-SMX.</title>
        <authorList>
            <person name="Mehta H."/>
            <person name="Weng J."/>
            <person name="Shamoo Y."/>
        </authorList>
    </citation>
    <scope>NUCLEOTIDE SEQUENCE [LARGE SCALE GENOMIC DNA]</scope>
    <source>
        <strain evidence="4 5">MDA3139</strain>
    </source>
</reference>
<sequence length="1249" mass="137485">MVSAMGTEERHEARKQHQTDAPRLRSLSPSYVPDQHKDYVEILKAELTKSGLDAPRNVALTGHYGSGKSSVLVETQRALEKDNLKVINLSLPSLGIGDGRIRKDGDKALDKTNLIQKEIVKQLLYRRKPSDMPASRYSRLDTFQVGRALGVAAGAGLAAAGFALLAKVPNKVQDALPPKAWAWVNGHWWSHLAGLLQWLSLLAVFVLTASVAMWAQRLLQQRIRVTELAAGPTKVTLSDKSSSYFDEYLDEIVYFFQTSHTAVVIFEDLDRFKDPHIFETLRELNLLLNNAEQTGTTPIRFVYAIRDSIFEQLDIEAARDDETEESNGTGQGETRRLMSTNRTKFFDLVVPMVPFISHRTSRDLIRQELEMIVPEQRPGTMVVDIVGAHLTDMRLIKNICNEYEVFRRRILTDGGLKELTADRLFASIVYKNLYLADYEKIRDGTSLLDTLYRAYRDWVTQLTATARSTERDARGRLSRIDAIGSRSADLGKRLQDVLLARYAQDVDTSNAQIVAGQTTYQWSDIATGGFWHTYLQNRGGLTIYYRNYQQPETLSFDKVQTLMGYPLLPEDWTDEAKAEADRQITKAVADQRVLQHASMTDALRETDRLFFYREADRSIADVAKELFDGADLVLELLRTGLIDENFTLYITQFPGQAISASAMNFIIKAVQPNDMDIEYHFGAGEDVDTEDIKAVLDAEASRLLGGQSIYNIEIFDYLLAEDPSKLDEPIRRLAANAADDRNFIDAYLTSGKAAPALVQRLSGMWSGIFDYLIGQSPEVRSHALLDAALAGVRPELTYTTSAGQCSAIATALPQLPIITAPQSAERAVAIAETILQMGIRVDDLSVVAEPLRTEFSKGSSYPVTLANLLAILGDRAELSLDSIKMARESDVYAHVLAHLRDYLGALDQAAGIPTVTDRDQFAAVLSDVGEAHAGALEEVARGASANCILSDLDQIDESFWPAIARAHRLALTARNVAAYIAQHDVDSDLANWLKKAGAITVTADDTTPLEPLALNLLNAGALDDDATLEVVDGLGLEPGSIAATSLQKEAHTVLPALVQKRLVLDNSDAYTILGDDEWAIKQKLISVSKDFPTYMTALPLSTNELFWIASEAVPDAVKDVLLTELEAFTPKLGPRAATALARWAAAQGRTPTADAIVTLATKGGSESARPILELLGAQGNAIDLESLNAALNALGRPYSQLTTPGRERPRIPVGDGVAPVLARLKGEGIVSKFEENTKKHVFEVSKRYS</sequence>
<keyword evidence="2" id="KW-0812">Transmembrane</keyword>
<evidence type="ECO:0000256" key="1">
    <source>
        <dbReference type="SAM" id="MobiDB-lite"/>
    </source>
</evidence>
<evidence type="ECO:0000259" key="3">
    <source>
        <dbReference type="Pfam" id="PF20693"/>
    </source>
</evidence>
<feature type="domain" description="YobI-like P-loop NTPase" evidence="3">
    <location>
        <begin position="39"/>
        <end position="448"/>
    </location>
</feature>
<feature type="compositionally biased region" description="Basic and acidic residues" evidence="1">
    <location>
        <begin position="7"/>
        <end position="23"/>
    </location>
</feature>
<dbReference type="SUPFAM" id="SSF52540">
    <property type="entry name" value="P-loop containing nucleoside triphosphate hydrolases"/>
    <property type="match status" value="1"/>
</dbReference>
<feature type="transmembrane region" description="Helical" evidence="2">
    <location>
        <begin position="145"/>
        <end position="168"/>
    </location>
</feature>
<keyword evidence="2" id="KW-1133">Transmembrane helix</keyword>
<comment type="caution">
    <text evidence="4">The sequence shown here is derived from an EMBL/GenBank/DDBJ whole genome shotgun (WGS) entry which is preliminary data.</text>
</comment>
<gene>
    <name evidence="4" type="ORF">C5E45_16360</name>
</gene>
<protein>
    <recommendedName>
        <fullName evidence="3">YobI-like P-loop NTPase domain-containing protein</fullName>
    </recommendedName>
</protein>
<feature type="transmembrane region" description="Helical" evidence="2">
    <location>
        <begin position="188"/>
        <end position="214"/>
    </location>
</feature>
<dbReference type="Proteomes" id="UP000239874">
    <property type="component" value="Unassembled WGS sequence"/>
</dbReference>
<proteinExistence type="predicted"/>
<dbReference type="Pfam" id="PF20693">
    <property type="entry name" value="YobI-ATPase"/>
    <property type="match status" value="1"/>
</dbReference>
<accession>A0A2S6APT3</accession>
<feature type="region of interest" description="Disordered" evidence="1">
    <location>
        <begin position="1"/>
        <end position="30"/>
    </location>
</feature>
<dbReference type="InterPro" id="IPR027417">
    <property type="entry name" value="P-loop_NTPase"/>
</dbReference>
<name>A0A2S6APT3_9NOCA</name>
<evidence type="ECO:0000313" key="4">
    <source>
        <dbReference type="EMBL" id="PPJ37222.1"/>
    </source>
</evidence>
<organism evidence="4 5">
    <name type="scientific">Nocardia nova</name>
    <dbReference type="NCBI Taxonomy" id="37330"/>
    <lineage>
        <taxon>Bacteria</taxon>
        <taxon>Bacillati</taxon>
        <taxon>Actinomycetota</taxon>
        <taxon>Actinomycetes</taxon>
        <taxon>Mycobacteriales</taxon>
        <taxon>Nocardiaceae</taxon>
        <taxon>Nocardia</taxon>
    </lineage>
</organism>
<evidence type="ECO:0000256" key="2">
    <source>
        <dbReference type="SAM" id="Phobius"/>
    </source>
</evidence>
<keyword evidence="2" id="KW-0472">Membrane</keyword>
<dbReference type="EMBL" id="PSZC01000010">
    <property type="protein sequence ID" value="PPJ37222.1"/>
    <property type="molecule type" value="Genomic_DNA"/>
</dbReference>
<dbReference type="InterPro" id="IPR048428">
    <property type="entry name" value="YobI-NTPase"/>
</dbReference>